<dbReference type="InterPro" id="IPR019815">
    <property type="entry name" value="Translation_initiation_fac_3_C"/>
</dbReference>
<dbReference type="InterPro" id="IPR001288">
    <property type="entry name" value="Translation_initiation_fac_3"/>
</dbReference>
<dbReference type="SUPFAM" id="SSF55200">
    <property type="entry name" value="Translation initiation factor IF3, C-terminal domain"/>
    <property type="match status" value="1"/>
</dbReference>
<dbReference type="Pfam" id="PF00707">
    <property type="entry name" value="IF3_C"/>
    <property type="match status" value="1"/>
</dbReference>
<evidence type="ECO:0000256" key="4">
    <source>
        <dbReference type="ARBA" id="ARBA00022917"/>
    </source>
</evidence>
<evidence type="ECO:0000313" key="12">
    <source>
        <dbReference type="Proteomes" id="UP000295388"/>
    </source>
</evidence>
<dbReference type="PANTHER" id="PTHR10938">
    <property type="entry name" value="TRANSLATION INITIATION FACTOR IF-3"/>
    <property type="match status" value="1"/>
</dbReference>
<dbReference type="Gene3D" id="3.30.110.10">
    <property type="entry name" value="Translation initiation factor 3 (IF-3), C-terminal domain"/>
    <property type="match status" value="1"/>
</dbReference>
<comment type="function">
    <text evidence="5 7">IF-3 binds to the 30S ribosomal subunit and shifts the equilibrium between 70S ribosomes and their 50S and 30S subunits in favor of the free subunits, thus enhancing the availability of 30S subunits on which protein synthesis initiation begins.</text>
</comment>
<dbReference type="FunFam" id="3.10.20.80:FF:000001">
    <property type="entry name" value="Translation initiation factor IF-3"/>
    <property type="match status" value="1"/>
</dbReference>
<dbReference type="GO" id="GO:0005829">
    <property type="term" value="C:cytosol"/>
    <property type="evidence" value="ECO:0007669"/>
    <property type="project" value="TreeGrafter"/>
</dbReference>
<dbReference type="Gene3D" id="3.10.20.80">
    <property type="entry name" value="Translation initiation factor 3 (IF-3), N-terminal domain"/>
    <property type="match status" value="1"/>
</dbReference>
<name>A0A4R6K8V4_9ACTN</name>
<sequence>MLPSIWDLGLRVDARGPFVVSGEKPTGGHEVAPVTNNPGGPITTDLRVNERIRVPEVRLVGPNGEQVGIVRIEDALRLAQEADLDLVEVAATARPPVCKLMDFGKYKYETAQKARESRRNQTNTVIKEMKLRPKIDPHDYETKKGHVVRFLRAGDKVKITIMFRGREQSRPELGFRLLQRLAEDVTELGFVESSPRQDGRNMIMVLGPHKKKSEARVDVEAEKAKRQAERDAEEQAERAERAEQAQAHEAARAAGSAKKPKGPADNLDPE</sequence>
<evidence type="ECO:0000259" key="9">
    <source>
        <dbReference type="Pfam" id="PF00707"/>
    </source>
</evidence>
<dbReference type="GO" id="GO:0003743">
    <property type="term" value="F:translation initiation factor activity"/>
    <property type="evidence" value="ECO:0007669"/>
    <property type="project" value="UniProtKB-UniRule"/>
</dbReference>
<accession>A0A4R6K8V4</accession>
<evidence type="ECO:0000256" key="3">
    <source>
        <dbReference type="ARBA" id="ARBA00022540"/>
    </source>
</evidence>
<evidence type="ECO:0000256" key="8">
    <source>
        <dbReference type="SAM" id="MobiDB-lite"/>
    </source>
</evidence>
<dbReference type="InterPro" id="IPR019814">
    <property type="entry name" value="Translation_initiation_fac_3_N"/>
</dbReference>
<comment type="similarity">
    <text evidence="1 5 7">Belongs to the IF-3 family.</text>
</comment>
<dbReference type="Proteomes" id="UP000295388">
    <property type="component" value="Unassembled WGS sequence"/>
</dbReference>
<dbReference type="PROSITE" id="PS00938">
    <property type="entry name" value="IF3"/>
    <property type="match status" value="1"/>
</dbReference>
<proteinExistence type="inferred from homology"/>
<evidence type="ECO:0000256" key="2">
    <source>
        <dbReference type="ARBA" id="ARBA00022490"/>
    </source>
</evidence>
<dbReference type="InterPro" id="IPR036788">
    <property type="entry name" value="T_IF-3_C_sf"/>
</dbReference>
<evidence type="ECO:0000256" key="7">
    <source>
        <dbReference type="RuleBase" id="RU000646"/>
    </source>
</evidence>
<dbReference type="PANTHER" id="PTHR10938:SF0">
    <property type="entry name" value="TRANSLATION INITIATION FACTOR IF-3, MITOCHONDRIAL"/>
    <property type="match status" value="1"/>
</dbReference>
<evidence type="ECO:0000256" key="6">
    <source>
        <dbReference type="NCBIfam" id="TIGR00168"/>
    </source>
</evidence>
<protein>
    <recommendedName>
        <fullName evidence="5 6">Translation initiation factor IF-3</fullName>
    </recommendedName>
</protein>
<feature type="compositionally biased region" description="Basic and acidic residues" evidence="8">
    <location>
        <begin position="214"/>
        <end position="243"/>
    </location>
</feature>
<feature type="domain" description="Translation initiation factor 3 N-terminal" evidence="10">
    <location>
        <begin position="48"/>
        <end position="116"/>
    </location>
</feature>
<feature type="region of interest" description="Disordered" evidence="8">
    <location>
        <begin position="206"/>
        <end position="270"/>
    </location>
</feature>
<keyword evidence="12" id="KW-1185">Reference proteome</keyword>
<dbReference type="HAMAP" id="MF_00080">
    <property type="entry name" value="IF_3"/>
    <property type="match status" value="1"/>
</dbReference>
<gene>
    <name evidence="5" type="primary">infC</name>
    <name evidence="11" type="ORF">EV643_11432</name>
</gene>
<dbReference type="GO" id="GO:0032790">
    <property type="term" value="P:ribosome disassembly"/>
    <property type="evidence" value="ECO:0007669"/>
    <property type="project" value="TreeGrafter"/>
</dbReference>
<keyword evidence="2 5" id="KW-0963">Cytoplasm</keyword>
<dbReference type="NCBIfam" id="TIGR00168">
    <property type="entry name" value="infC"/>
    <property type="match status" value="1"/>
</dbReference>
<feature type="domain" description="Translation initiation factor 3 C-terminal" evidence="9">
    <location>
        <begin position="125"/>
        <end position="208"/>
    </location>
</feature>
<dbReference type="GO" id="GO:0016020">
    <property type="term" value="C:membrane"/>
    <property type="evidence" value="ECO:0007669"/>
    <property type="project" value="TreeGrafter"/>
</dbReference>
<keyword evidence="3 5" id="KW-0396">Initiation factor</keyword>
<comment type="caution">
    <text evidence="11">The sequence shown here is derived from an EMBL/GenBank/DDBJ whole genome shotgun (WGS) entry which is preliminary data.</text>
</comment>
<keyword evidence="4 5" id="KW-0648">Protein biosynthesis</keyword>
<organism evidence="11 12">
    <name type="scientific">Kribbella caucasensis</name>
    <dbReference type="NCBI Taxonomy" id="2512215"/>
    <lineage>
        <taxon>Bacteria</taxon>
        <taxon>Bacillati</taxon>
        <taxon>Actinomycetota</taxon>
        <taxon>Actinomycetes</taxon>
        <taxon>Propionibacteriales</taxon>
        <taxon>Kribbellaceae</taxon>
        <taxon>Kribbella</taxon>
    </lineage>
</organism>
<dbReference type="EMBL" id="SNWQ01000014">
    <property type="protein sequence ID" value="TDO44887.1"/>
    <property type="molecule type" value="Genomic_DNA"/>
</dbReference>
<evidence type="ECO:0000313" key="11">
    <source>
        <dbReference type="EMBL" id="TDO44887.1"/>
    </source>
</evidence>
<evidence type="ECO:0000259" key="10">
    <source>
        <dbReference type="Pfam" id="PF05198"/>
    </source>
</evidence>
<dbReference type="GO" id="GO:0043022">
    <property type="term" value="F:ribosome binding"/>
    <property type="evidence" value="ECO:0007669"/>
    <property type="project" value="TreeGrafter"/>
</dbReference>
<feature type="compositionally biased region" description="Low complexity" evidence="8">
    <location>
        <begin position="244"/>
        <end position="257"/>
    </location>
</feature>
<dbReference type="FunFam" id="3.30.110.10:FF:000002">
    <property type="entry name" value="Translation initiation factor IF-3"/>
    <property type="match status" value="1"/>
</dbReference>
<evidence type="ECO:0000256" key="1">
    <source>
        <dbReference type="ARBA" id="ARBA00005439"/>
    </source>
</evidence>
<dbReference type="Pfam" id="PF05198">
    <property type="entry name" value="IF3_N"/>
    <property type="match status" value="1"/>
</dbReference>
<comment type="subunit">
    <text evidence="5 7">Monomer.</text>
</comment>
<dbReference type="InterPro" id="IPR019813">
    <property type="entry name" value="Translation_initiation_fac3_CS"/>
</dbReference>
<dbReference type="InterPro" id="IPR036787">
    <property type="entry name" value="T_IF-3_N_sf"/>
</dbReference>
<dbReference type="SUPFAM" id="SSF54364">
    <property type="entry name" value="Translation initiation factor IF3, N-terminal domain"/>
    <property type="match status" value="1"/>
</dbReference>
<comment type="subcellular location">
    <subcellularLocation>
        <location evidence="5 7">Cytoplasm</location>
    </subcellularLocation>
</comment>
<evidence type="ECO:0000256" key="5">
    <source>
        <dbReference type="HAMAP-Rule" id="MF_00080"/>
    </source>
</evidence>
<dbReference type="AlphaFoldDB" id="A0A4R6K8V4"/>
<reference evidence="11 12" key="1">
    <citation type="submission" date="2019-03" db="EMBL/GenBank/DDBJ databases">
        <title>Genomic Encyclopedia of Type Strains, Phase III (KMG-III): the genomes of soil and plant-associated and newly described type strains.</title>
        <authorList>
            <person name="Whitman W."/>
        </authorList>
    </citation>
    <scope>NUCLEOTIDE SEQUENCE [LARGE SCALE GENOMIC DNA]</scope>
    <source>
        <strain evidence="11 12">VKM Ac-2527</strain>
    </source>
</reference>